<evidence type="ECO:0000313" key="2">
    <source>
        <dbReference type="EMBL" id="AWV91273.1"/>
    </source>
</evidence>
<gene>
    <name evidence="2" type="ORF">DN745_18855</name>
</gene>
<organism evidence="2 3">
    <name type="scientific">Bradymonas sediminis</name>
    <dbReference type="NCBI Taxonomy" id="1548548"/>
    <lineage>
        <taxon>Bacteria</taxon>
        <taxon>Deltaproteobacteria</taxon>
        <taxon>Bradymonadales</taxon>
        <taxon>Bradymonadaceae</taxon>
        <taxon>Bradymonas</taxon>
    </lineage>
</organism>
<proteinExistence type="predicted"/>
<feature type="region of interest" description="Disordered" evidence="1">
    <location>
        <begin position="45"/>
        <end position="77"/>
    </location>
</feature>
<evidence type="ECO:0000313" key="3">
    <source>
        <dbReference type="Proteomes" id="UP000249799"/>
    </source>
</evidence>
<dbReference type="OrthoDB" id="9986232at2"/>
<dbReference type="SUPFAM" id="SSF69322">
    <property type="entry name" value="Tricorn protease domain 2"/>
    <property type="match status" value="1"/>
</dbReference>
<sequence>MNPKRYSGPLDSNFTAKTTRLRGVAGALVMGGALLWAGCAGPSGAGASNPTAGAQSALGHGEARDSDSESRANAGATLPTFLPEATSARVSAMTWGRGGHLRLGFADGQWVDLDAKTREATLHRASEELGPLVALSPSAEFAFIASTPPTVIRLRDNQVLFRLSKVKDLKVGGFFTSGAGFYAAEKSGALHVWKKSEKKLDKASTRDLKRVAMRQTADFSVGLPPASGQVVVTPDDSLVMGVTDGDILRWNLATPDQVDGVGRLPGAGKSLGLSQSYLVATTRDGQLRVIERARPVQLPWSKESRGEFVAASPKLAESFAVLEKSDGQWVVAMRDFKSGDYRWTTRLDSAKICGFEFSADARQLAICADSGILVLDTSTGALVNAFRRNGESLEWQRD</sequence>
<dbReference type="InterPro" id="IPR015943">
    <property type="entry name" value="WD40/YVTN_repeat-like_dom_sf"/>
</dbReference>
<evidence type="ECO:0000256" key="1">
    <source>
        <dbReference type="SAM" id="MobiDB-lite"/>
    </source>
</evidence>
<dbReference type="KEGG" id="bsed:DN745_18855"/>
<name>A0A2Z4FQP2_9DELT</name>
<dbReference type="Gene3D" id="2.130.10.10">
    <property type="entry name" value="YVTN repeat-like/Quinoprotein amine dehydrogenase"/>
    <property type="match status" value="1"/>
</dbReference>
<reference evidence="2 3" key="1">
    <citation type="submission" date="2018-06" db="EMBL/GenBank/DDBJ databases">
        <title>Lujinxingia sediminis gen. nov. sp. nov., a new facultative anaerobic member of the class Deltaproteobacteria, and proposal of Lujinxingaceae fam. nov.</title>
        <authorList>
            <person name="Guo L.-Y."/>
            <person name="Li C.-M."/>
            <person name="Wang S."/>
            <person name="Du Z.-J."/>
        </authorList>
    </citation>
    <scope>NUCLEOTIDE SEQUENCE [LARGE SCALE GENOMIC DNA]</scope>
    <source>
        <strain evidence="2 3">FA350</strain>
    </source>
</reference>
<dbReference type="RefSeq" id="WP_111337399.1">
    <property type="nucleotide sequence ID" value="NZ_CP030032.1"/>
</dbReference>
<feature type="compositionally biased region" description="Basic and acidic residues" evidence="1">
    <location>
        <begin position="61"/>
        <end position="70"/>
    </location>
</feature>
<protein>
    <submittedName>
        <fullName evidence="2">Uncharacterized protein</fullName>
    </submittedName>
</protein>
<dbReference type="AlphaFoldDB" id="A0A2Z4FQP2"/>
<feature type="compositionally biased region" description="Low complexity" evidence="1">
    <location>
        <begin position="45"/>
        <end position="54"/>
    </location>
</feature>
<dbReference type="EMBL" id="CP030032">
    <property type="protein sequence ID" value="AWV91273.1"/>
    <property type="molecule type" value="Genomic_DNA"/>
</dbReference>
<accession>A0A2Z4FQP2</accession>
<dbReference type="Proteomes" id="UP000249799">
    <property type="component" value="Chromosome"/>
</dbReference>
<keyword evidence="3" id="KW-1185">Reference proteome</keyword>